<proteinExistence type="predicted"/>
<dbReference type="RefSeq" id="WP_168970617.1">
    <property type="nucleotide sequence ID" value="NZ_JABAFZ010000013.1"/>
</dbReference>
<evidence type="ECO:0000256" key="1">
    <source>
        <dbReference type="SAM" id="MobiDB-lite"/>
    </source>
</evidence>
<feature type="region of interest" description="Disordered" evidence="1">
    <location>
        <begin position="102"/>
        <end position="122"/>
    </location>
</feature>
<dbReference type="EMBL" id="JABAFZ010000013">
    <property type="protein sequence ID" value="NME90509.1"/>
    <property type="molecule type" value="Genomic_DNA"/>
</dbReference>
<evidence type="ECO:0000313" key="2">
    <source>
        <dbReference type="EMBL" id="NME90509.1"/>
    </source>
</evidence>
<evidence type="ECO:0000313" key="3">
    <source>
        <dbReference type="Proteomes" id="UP000544551"/>
    </source>
</evidence>
<organism evidence="2 3">
    <name type="scientific">Corynebacterium stationis</name>
    <dbReference type="NCBI Taxonomy" id="1705"/>
    <lineage>
        <taxon>Bacteria</taxon>
        <taxon>Bacillati</taxon>
        <taxon>Actinomycetota</taxon>
        <taxon>Actinomycetes</taxon>
        <taxon>Mycobacteriales</taxon>
        <taxon>Corynebacteriaceae</taxon>
        <taxon>Corynebacterium</taxon>
    </lineage>
</organism>
<gene>
    <name evidence="2" type="ORF">HF853_12730</name>
</gene>
<accession>A0AB36CPB3</accession>
<dbReference type="Proteomes" id="UP000544551">
    <property type="component" value="Unassembled WGS sequence"/>
</dbReference>
<evidence type="ECO:0008006" key="4">
    <source>
        <dbReference type="Google" id="ProtNLM"/>
    </source>
</evidence>
<sequence length="122" mass="13355">MTTNDNLDHLGARIYGRDTAGEADNRGGRVYGHNDVMDDLGARVYGLGDRGVVSHQQATVDDTTTERWEHNKVRHDDVPHNDDLDAIGARIEARRNGRSGVVAADNRNIQGNNTPGLAGFDY</sequence>
<comment type="caution">
    <text evidence="2">The sequence shown here is derived from an EMBL/GenBank/DDBJ whole genome shotgun (WGS) entry which is preliminary data.</text>
</comment>
<reference evidence="2 3" key="1">
    <citation type="submission" date="2020-04" db="EMBL/GenBank/DDBJ databases">
        <authorList>
            <person name="Hitch T.C.A."/>
            <person name="Wylensek D."/>
            <person name="Clavel T."/>
        </authorList>
    </citation>
    <scope>NUCLEOTIDE SEQUENCE [LARGE SCALE GENOMIC DNA]</scope>
    <source>
        <strain evidence="2 3">BL-383-APC-3D</strain>
    </source>
</reference>
<name>A0AB36CPB3_9CORY</name>
<protein>
    <recommendedName>
        <fullName evidence="4">Transposase</fullName>
    </recommendedName>
</protein>
<dbReference type="AlphaFoldDB" id="A0AB36CPB3"/>